<feature type="compositionally biased region" description="Gly residues" evidence="1">
    <location>
        <begin position="141"/>
        <end position="160"/>
    </location>
</feature>
<feature type="compositionally biased region" description="Low complexity" evidence="1">
    <location>
        <begin position="129"/>
        <end position="140"/>
    </location>
</feature>
<feature type="compositionally biased region" description="Low complexity" evidence="1">
    <location>
        <begin position="8"/>
        <end position="29"/>
    </location>
</feature>
<protein>
    <recommendedName>
        <fullName evidence="4">DUF5666 domain-containing protein</fullName>
    </recommendedName>
</protein>
<gene>
    <name evidence="2" type="ORF">GCM10023205_10400</name>
</gene>
<proteinExistence type="predicted"/>
<dbReference type="Proteomes" id="UP001500466">
    <property type="component" value="Unassembled WGS sequence"/>
</dbReference>
<feature type="region of interest" description="Disordered" evidence="1">
    <location>
        <begin position="119"/>
        <end position="163"/>
    </location>
</feature>
<evidence type="ECO:0000256" key="1">
    <source>
        <dbReference type="SAM" id="MobiDB-lite"/>
    </source>
</evidence>
<feature type="compositionally biased region" description="Low complexity" evidence="1">
    <location>
        <begin position="45"/>
        <end position="66"/>
    </location>
</feature>
<name>A0ABP9GS17_9ACTN</name>
<evidence type="ECO:0000313" key="2">
    <source>
        <dbReference type="EMBL" id="GAA4951461.1"/>
    </source>
</evidence>
<keyword evidence="3" id="KW-1185">Reference proteome</keyword>
<evidence type="ECO:0008006" key="4">
    <source>
        <dbReference type="Google" id="ProtNLM"/>
    </source>
</evidence>
<evidence type="ECO:0000313" key="3">
    <source>
        <dbReference type="Proteomes" id="UP001500466"/>
    </source>
</evidence>
<accession>A0ABP9GS17</accession>
<reference evidence="3" key="1">
    <citation type="journal article" date="2019" name="Int. J. Syst. Evol. Microbiol.">
        <title>The Global Catalogue of Microorganisms (GCM) 10K type strain sequencing project: providing services to taxonomists for standard genome sequencing and annotation.</title>
        <authorList>
            <consortium name="The Broad Institute Genomics Platform"/>
            <consortium name="The Broad Institute Genome Sequencing Center for Infectious Disease"/>
            <person name="Wu L."/>
            <person name="Ma J."/>
        </authorList>
    </citation>
    <scope>NUCLEOTIDE SEQUENCE [LARGE SCALE GENOMIC DNA]</scope>
    <source>
        <strain evidence="3">JCM 17986</strain>
    </source>
</reference>
<feature type="region of interest" description="Disordered" evidence="1">
    <location>
        <begin position="240"/>
        <end position="268"/>
    </location>
</feature>
<dbReference type="RefSeq" id="WP_345674061.1">
    <property type="nucleotide sequence ID" value="NZ_BAABHS010000003.1"/>
</dbReference>
<comment type="caution">
    <text evidence="2">The sequence shown here is derived from an EMBL/GenBank/DDBJ whole genome shotgun (WGS) entry which is preliminary data.</text>
</comment>
<organism evidence="2 3">
    <name type="scientific">Yinghuangia aomiensis</name>
    <dbReference type="NCBI Taxonomy" id="676205"/>
    <lineage>
        <taxon>Bacteria</taxon>
        <taxon>Bacillati</taxon>
        <taxon>Actinomycetota</taxon>
        <taxon>Actinomycetes</taxon>
        <taxon>Kitasatosporales</taxon>
        <taxon>Streptomycetaceae</taxon>
        <taxon>Yinghuangia</taxon>
    </lineage>
</organism>
<sequence length="268" mass="25538">MSNDLRPAGRTGTAEQATEETAMAASEYAGEADTREFVGGFSGLAPEAADPQGPDEAAAAAASVDLLAPPEGARDVEEELAAPPRAKLPRVTLLLAAGVLLAGGFFAGVKVDRWQNGTGEDAARGTAPAAGRQNTAAQGQGAAGTAGQPGGRTGTGGAGTTTGTVKLVDGSTVYVTDASGTIVKVTTNADTKIQVSQDGKPADLKPGDTVVVRGAAGDDGTVAASTVTQGQAGAGLASGGFGGAGTAAGTGAGTGAGGTRAGTGSGRG</sequence>
<dbReference type="EMBL" id="BAABHS010000003">
    <property type="protein sequence ID" value="GAA4951461.1"/>
    <property type="molecule type" value="Genomic_DNA"/>
</dbReference>
<feature type="region of interest" description="Disordered" evidence="1">
    <location>
        <begin position="1"/>
        <end position="66"/>
    </location>
</feature>